<comment type="caution">
    <text evidence="4">The sequence shown here is derived from an EMBL/GenBank/DDBJ whole genome shotgun (WGS) entry which is preliminary data.</text>
</comment>
<keyword evidence="2 4" id="KW-0418">Kinase</keyword>
<dbReference type="EMBL" id="BAABBI010000001">
    <property type="protein sequence ID" value="GAA3776223.1"/>
    <property type="molecule type" value="Genomic_DNA"/>
</dbReference>
<dbReference type="InterPro" id="IPR011611">
    <property type="entry name" value="PfkB_dom"/>
</dbReference>
<dbReference type="PANTHER" id="PTHR10584">
    <property type="entry name" value="SUGAR KINASE"/>
    <property type="match status" value="1"/>
</dbReference>
<evidence type="ECO:0000256" key="1">
    <source>
        <dbReference type="ARBA" id="ARBA00022679"/>
    </source>
</evidence>
<dbReference type="SUPFAM" id="SSF53613">
    <property type="entry name" value="Ribokinase-like"/>
    <property type="match status" value="1"/>
</dbReference>
<reference evidence="5" key="1">
    <citation type="journal article" date="2019" name="Int. J. Syst. Evol. Microbiol.">
        <title>The Global Catalogue of Microorganisms (GCM) 10K type strain sequencing project: providing services to taxonomists for standard genome sequencing and annotation.</title>
        <authorList>
            <consortium name="The Broad Institute Genomics Platform"/>
            <consortium name="The Broad Institute Genome Sequencing Center for Infectious Disease"/>
            <person name="Wu L."/>
            <person name="Ma J."/>
        </authorList>
    </citation>
    <scope>NUCLEOTIDE SEQUENCE [LARGE SCALE GENOMIC DNA]</scope>
    <source>
        <strain evidence="5">JCM 17525</strain>
    </source>
</reference>
<feature type="domain" description="Carbohydrate kinase PfkB" evidence="3">
    <location>
        <begin position="2"/>
        <end position="281"/>
    </location>
</feature>
<sequence>MSKLVIVGTVAFDAIETPFGKTDKILGGAATFIGLAASQFNVDAAAVSVVGGDFPQDYLDLLANKNIDTTGIEIVKEGKTFFWSGKYHNDMNTRDTLATELNVLADFNPVVPENYKDADYVMLGNLHPIVQIGVLEQMTKKPKLVVLDTMNFWMDNALEDLHKIISKVDVITINDEEARQLTGEYSLVVAARKIHEMGPKYVVIKKGEHGALLFHNDNVFYAPALPLEEVFDPTGAGDTFAGGFIGYLTKTDDISFDNMKNAVIYGSTLASFCVEKFGTERMQTLSRQDVHKRLQQFSDLTQFDIELS</sequence>
<dbReference type="PANTHER" id="PTHR10584:SF166">
    <property type="entry name" value="RIBOKINASE"/>
    <property type="match status" value="1"/>
</dbReference>
<dbReference type="Proteomes" id="UP001501456">
    <property type="component" value="Unassembled WGS sequence"/>
</dbReference>
<proteinExistence type="predicted"/>
<name>A0ABP7GX10_9FLAO</name>
<dbReference type="InterPro" id="IPR002173">
    <property type="entry name" value="Carboh/pur_kinase_PfkB_CS"/>
</dbReference>
<dbReference type="RefSeq" id="WP_344726803.1">
    <property type="nucleotide sequence ID" value="NZ_BAABBI010000001.1"/>
</dbReference>
<dbReference type="InterPro" id="IPR029056">
    <property type="entry name" value="Ribokinase-like"/>
</dbReference>
<dbReference type="PROSITE" id="PS00584">
    <property type="entry name" value="PFKB_KINASES_2"/>
    <property type="match status" value="1"/>
</dbReference>
<keyword evidence="5" id="KW-1185">Reference proteome</keyword>
<evidence type="ECO:0000313" key="4">
    <source>
        <dbReference type="EMBL" id="GAA3776223.1"/>
    </source>
</evidence>
<keyword evidence="1" id="KW-0808">Transferase</keyword>
<protein>
    <submittedName>
        <fullName evidence="4">PfkB family carbohydrate kinase</fullName>
    </submittedName>
</protein>
<organism evidence="4 5">
    <name type="scientific">Corallibacter vietnamensis</name>
    <dbReference type="NCBI Taxonomy" id="904130"/>
    <lineage>
        <taxon>Bacteria</taxon>
        <taxon>Pseudomonadati</taxon>
        <taxon>Bacteroidota</taxon>
        <taxon>Flavobacteriia</taxon>
        <taxon>Flavobacteriales</taxon>
        <taxon>Flavobacteriaceae</taxon>
        <taxon>Corallibacter</taxon>
    </lineage>
</organism>
<dbReference type="Gene3D" id="3.40.1190.20">
    <property type="match status" value="1"/>
</dbReference>
<evidence type="ECO:0000313" key="5">
    <source>
        <dbReference type="Proteomes" id="UP001501456"/>
    </source>
</evidence>
<dbReference type="GO" id="GO:0016301">
    <property type="term" value="F:kinase activity"/>
    <property type="evidence" value="ECO:0007669"/>
    <property type="project" value="UniProtKB-KW"/>
</dbReference>
<evidence type="ECO:0000259" key="3">
    <source>
        <dbReference type="Pfam" id="PF00294"/>
    </source>
</evidence>
<accession>A0ABP7GX10</accession>
<gene>
    <name evidence="4" type="ORF">GCM10022271_05440</name>
</gene>
<dbReference type="Pfam" id="PF00294">
    <property type="entry name" value="PfkB"/>
    <property type="match status" value="1"/>
</dbReference>
<evidence type="ECO:0000256" key="2">
    <source>
        <dbReference type="ARBA" id="ARBA00022777"/>
    </source>
</evidence>